<reference evidence="1" key="1">
    <citation type="submission" date="2020-04" db="EMBL/GenBank/DDBJ databases">
        <authorList>
            <person name="Chiriac C."/>
            <person name="Salcher M."/>
            <person name="Ghai R."/>
            <person name="Kavagutti S V."/>
        </authorList>
    </citation>
    <scope>NUCLEOTIDE SEQUENCE</scope>
</reference>
<organism evidence="1">
    <name type="scientific">uncultured Caudovirales phage</name>
    <dbReference type="NCBI Taxonomy" id="2100421"/>
    <lineage>
        <taxon>Viruses</taxon>
        <taxon>Duplodnaviria</taxon>
        <taxon>Heunggongvirae</taxon>
        <taxon>Uroviricota</taxon>
        <taxon>Caudoviricetes</taxon>
        <taxon>Peduoviridae</taxon>
        <taxon>Maltschvirus</taxon>
        <taxon>Maltschvirus maltsch</taxon>
    </lineage>
</organism>
<protein>
    <submittedName>
        <fullName evidence="1">Uncharacterized protein</fullName>
    </submittedName>
</protein>
<gene>
    <name evidence="1" type="ORF">UFOVP253_66</name>
</gene>
<evidence type="ECO:0000313" key="1">
    <source>
        <dbReference type="EMBL" id="CAB4132741.1"/>
    </source>
</evidence>
<name>A0A6J5LEY0_9CAUD</name>
<sequence>MSYNVSIKKVTRELVKKNEYVGKGEEGANDSGYRNWEEEQDVERVVYTQVVSDDMVLTDVIEAVNKRDSK</sequence>
<accession>A0A6J5LEY0</accession>
<proteinExistence type="predicted"/>
<dbReference type="EMBL" id="LR796266">
    <property type="protein sequence ID" value="CAB4132741.1"/>
    <property type="molecule type" value="Genomic_DNA"/>
</dbReference>